<dbReference type="VEuPathDB" id="VectorBase:AFUN009395"/>
<name>A0A182RSZ4_ANOFN</name>
<evidence type="ECO:0000259" key="1">
    <source>
        <dbReference type="Pfam" id="PF03931"/>
    </source>
</evidence>
<feature type="domain" description="SKP1 component POZ" evidence="1">
    <location>
        <begin position="3"/>
        <end position="63"/>
    </location>
</feature>
<dbReference type="AlphaFoldDB" id="A0A182RSZ4"/>
<dbReference type="GO" id="GO:0006511">
    <property type="term" value="P:ubiquitin-dependent protein catabolic process"/>
    <property type="evidence" value="ECO:0007669"/>
    <property type="project" value="InterPro"/>
</dbReference>
<dbReference type="Gene3D" id="3.30.710.10">
    <property type="entry name" value="Potassium Channel Kv1.1, Chain A"/>
    <property type="match status" value="1"/>
</dbReference>
<dbReference type="STRING" id="62324.A0A182RSZ4"/>
<proteinExistence type="predicted"/>
<evidence type="ECO:0000313" key="2">
    <source>
        <dbReference type="EnsemblMetazoa" id="AFUN009395-PA"/>
    </source>
</evidence>
<protein>
    <submittedName>
        <fullName evidence="2">Skp1_POZ domain-containing protein</fullName>
    </submittedName>
</protein>
<sequence>METINLKSKDGKTISVNRSILTRSAVLQRKLEELNAADTNGDTLDVPEADGDCLRKIIKWMERQEGTYEGSEMDNGEVMIPNNQEQNMVPFVGNNVMGGAFDKEMFTSFPQICVLVAAANRLGVQDIIDAAVRFVVDWKQGKNLEDLREMMENGTTQIRGSHQAGDSNGMQR</sequence>
<dbReference type="InterPro" id="IPR016073">
    <property type="entry name" value="Skp1_comp_POZ"/>
</dbReference>
<dbReference type="InterPro" id="IPR011333">
    <property type="entry name" value="SKP1/BTB/POZ_sf"/>
</dbReference>
<dbReference type="EnsemblMetazoa" id="AFUN009395-RA">
    <property type="protein sequence ID" value="AFUN009395-PA"/>
    <property type="gene ID" value="AFUN009395"/>
</dbReference>
<dbReference type="InterPro" id="IPR036296">
    <property type="entry name" value="SKP1-like_dim_sf"/>
</dbReference>
<reference evidence="2" key="1">
    <citation type="submission" date="2020-05" db="UniProtKB">
        <authorList>
            <consortium name="EnsemblMetazoa"/>
        </authorList>
    </citation>
    <scope>IDENTIFICATION</scope>
    <source>
        <strain evidence="2">FUMOZ</strain>
    </source>
</reference>
<dbReference type="VEuPathDB" id="VectorBase:AFUN2_012939"/>
<dbReference type="Pfam" id="PF03931">
    <property type="entry name" value="Skp1_POZ"/>
    <property type="match status" value="1"/>
</dbReference>
<dbReference type="SUPFAM" id="SSF81382">
    <property type="entry name" value="Skp1 dimerisation domain-like"/>
    <property type="match status" value="1"/>
</dbReference>
<dbReference type="InterPro" id="IPR016897">
    <property type="entry name" value="SKP1"/>
</dbReference>
<dbReference type="PANTHER" id="PTHR11165">
    <property type="entry name" value="SKP1"/>
    <property type="match status" value="1"/>
</dbReference>
<organism evidence="2">
    <name type="scientific">Anopheles funestus</name>
    <name type="common">African malaria mosquito</name>
    <dbReference type="NCBI Taxonomy" id="62324"/>
    <lineage>
        <taxon>Eukaryota</taxon>
        <taxon>Metazoa</taxon>
        <taxon>Ecdysozoa</taxon>
        <taxon>Arthropoda</taxon>
        <taxon>Hexapoda</taxon>
        <taxon>Insecta</taxon>
        <taxon>Pterygota</taxon>
        <taxon>Neoptera</taxon>
        <taxon>Endopterygota</taxon>
        <taxon>Diptera</taxon>
        <taxon>Nematocera</taxon>
        <taxon>Culicoidea</taxon>
        <taxon>Culicidae</taxon>
        <taxon>Anophelinae</taxon>
        <taxon>Anopheles</taxon>
    </lineage>
</organism>
<accession>A0A182RSZ4</accession>
<dbReference type="SUPFAM" id="SSF54695">
    <property type="entry name" value="POZ domain"/>
    <property type="match status" value="1"/>
</dbReference>